<organism evidence="11 12">
    <name type="scientific">Symbiodinium natans</name>
    <dbReference type="NCBI Taxonomy" id="878477"/>
    <lineage>
        <taxon>Eukaryota</taxon>
        <taxon>Sar</taxon>
        <taxon>Alveolata</taxon>
        <taxon>Dinophyceae</taxon>
        <taxon>Suessiales</taxon>
        <taxon>Symbiodiniaceae</taxon>
        <taxon>Symbiodinium</taxon>
    </lineage>
</organism>
<comment type="function">
    <text evidence="9">Catalyzes the exchange of an acyl for a long-chain alkyl group and the formation of the ether bond in the biosynthesis of ether phospholipids.</text>
</comment>
<dbReference type="InterPro" id="IPR004113">
    <property type="entry name" value="FAD-bd_oxidored_4_C"/>
</dbReference>
<feature type="binding site" evidence="7">
    <location>
        <begin position="275"/>
        <end position="281"/>
    </location>
    <ligand>
        <name>FAD</name>
        <dbReference type="ChEBI" id="CHEBI:57692"/>
    </ligand>
</feature>
<evidence type="ECO:0000256" key="7">
    <source>
        <dbReference type="PIRSR" id="PIRSR625650-3"/>
    </source>
</evidence>
<dbReference type="Proteomes" id="UP000604046">
    <property type="component" value="Unassembled WGS sequence"/>
</dbReference>
<dbReference type="GO" id="GO:0071949">
    <property type="term" value="F:FAD binding"/>
    <property type="evidence" value="ECO:0007669"/>
    <property type="project" value="InterPro"/>
</dbReference>
<protein>
    <recommendedName>
        <fullName evidence="3 9">Alkylglycerone-phosphate synthase</fullName>
        <shortName evidence="9">Alkyl-DHAP synthase</shortName>
        <ecNumber evidence="3 9">2.5.1.26</ecNumber>
    </recommendedName>
</protein>
<dbReference type="Pfam" id="PF02913">
    <property type="entry name" value="FAD-oxidase_C"/>
    <property type="match status" value="1"/>
</dbReference>
<evidence type="ECO:0000313" key="11">
    <source>
        <dbReference type="EMBL" id="CAE7514543.1"/>
    </source>
</evidence>
<gene>
    <name evidence="11" type="primary">ADPS</name>
    <name evidence="11" type="ORF">SNAT2548_LOCUS28801</name>
</gene>
<evidence type="ECO:0000256" key="8">
    <source>
        <dbReference type="PIRSR" id="PIRSR625650-4"/>
    </source>
</evidence>
<keyword evidence="12" id="KW-1185">Reference proteome</keyword>
<keyword evidence="9" id="KW-0808">Transferase</keyword>
<dbReference type="GO" id="GO:0005777">
    <property type="term" value="C:peroxisome"/>
    <property type="evidence" value="ECO:0007669"/>
    <property type="project" value="UniProtKB-SubCell"/>
</dbReference>
<proteinExistence type="inferred from homology"/>
<dbReference type="EC" id="2.5.1.26" evidence="3 9"/>
<comment type="caution">
    <text evidence="11">The sequence shown here is derived from an EMBL/GenBank/DDBJ whole genome shotgun (WGS) entry which is preliminary data.</text>
</comment>
<dbReference type="InterPro" id="IPR016164">
    <property type="entry name" value="FAD-linked_Oxase-like_C"/>
</dbReference>
<evidence type="ECO:0000256" key="1">
    <source>
        <dbReference type="ARBA" id="ARBA00004670"/>
    </source>
</evidence>
<feature type="active site" description="Proton donor/acceptor" evidence="6">
    <location>
        <position position="492"/>
    </location>
</feature>
<keyword evidence="4 9" id="KW-0285">Flavoprotein</keyword>
<reference evidence="11" key="1">
    <citation type="submission" date="2021-02" db="EMBL/GenBank/DDBJ databases">
        <authorList>
            <person name="Dougan E. K."/>
            <person name="Rhodes N."/>
            <person name="Thang M."/>
            <person name="Chan C."/>
        </authorList>
    </citation>
    <scope>NUCLEOTIDE SEQUENCE</scope>
</reference>
<dbReference type="Pfam" id="PF01565">
    <property type="entry name" value="FAD_binding_4"/>
    <property type="match status" value="1"/>
</dbReference>
<dbReference type="InterPro" id="IPR016166">
    <property type="entry name" value="FAD-bd_PCMH"/>
</dbReference>
<comment type="subcellular location">
    <subcellularLocation>
        <location evidence="9">Peroxisome</location>
    </subcellularLocation>
</comment>
<dbReference type="InterPro" id="IPR006094">
    <property type="entry name" value="Oxid_FAD_bind_N"/>
</dbReference>
<feature type="binding site" evidence="7">
    <location>
        <begin position="140"/>
        <end position="146"/>
    </location>
    <ligand>
        <name>FAD</name>
        <dbReference type="ChEBI" id="CHEBI:57692"/>
    </ligand>
</feature>
<dbReference type="SUPFAM" id="SSF56176">
    <property type="entry name" value="FAD-binding/transporter-associated domain-like"/>
    <property type="match status" value="1"/>
</dbReference>
<feature type="site" description="Important for enzyme activity" evidence="8">
    <location>
        <position position="333"/>
    </location>
</feature>
<evidence type="ECO:0000256" key="6">
    <source>
        <dbReference type="PIRSR" id="PIRSR625650-1"/>
    </source>
</evidence>
<dbReference type="OrthoDB" id="5332616at2759"/>
<evidence type="ECO:0000256" key="5">
    <source>
        <dbReference type="ARBA" id="ARBA00022827"/>
    </source>
</evidence>
<dbReference type="PANTHER" id="PTHR46568">
    <property type="entry name" value="ALKYLDIHYDROXYACETONEPHOSPHATE SYNTHASE, PEROXISOMAL"/>
    <property type="match status" value="1"/>
</dbReference>
<dbReference type="PANTHER" id="PTHR46568:SF1">
    <property type="entry name" value="ALKYLDIHYDROXYACETONEPHOSPHATE SYNTHASE, PEROXISOMAL"/>
    <property type="match status" value="1"/>
</dbReference>
<accession>A0A812T8Z0</accession>
<feature type="domain" description="FAD-binding PCMH-type" evidence="10">
    <location>
        <begin position="108"/>
        <end position="291"/>
    </location>
</feature>
<keyword evidence="9" id="KW-0444">Lipid biosynthesis</keyword>
<dbReference type="GO" id="GO:0008609">
    <property type="term" value="F:alkylglycerone-phosphate synthase activity"/>
    <property type="evidence" value="ECO:0007669"/>
    <property type="project" value="UniProtKB-EC"/>
</dbReference>
<dbReference type="InterPro" id="IPR025650">
    <property type="entry name" value="Alkyl-DHAP_Synthase"/>
</dbReference>
<evidence type="ECO:0000313" key="12">
    <source>
        <dbReference type="Proteomes" id="UP000604046"/>
    </source>
</evidence>
<comment type="subunit">
    <text evidence="9">Homodimer.</text>
</comment>
<dbReference type="GO" id="GO:0008610">
    <property type="term" value="P:lipid biosynthetic process"/>
    <property type="evidence" value="ECO:0007669"/>
    <property type="project" value="InterPro"/>
</dbReference>
<sequence>MEAEDSWQEQTTTTGPHAGKSWWAWGRVAELRDLLQELPGTFGLSSELEQLRPPAVREVGQLLPKPRIELGSLPADVRSYCTDSDFERLFHSRGRDVTDVIASLHSKLGPIHDFVAYPSSEAEVAAMLHICSQRRIAVVPFGGGSSVVGGVEPVSADDGFAGCVALDLAMMNQVLEFDETSQCVRVQAGIYGPALEDILRQRGLTLRYFPQSFEFSTVGGWIATKGGGHFATGPTHIDDLVQSVRVVSPNGTTETRRVPASGAGPSELRLYAGSEGTLGVITEAWLKVRARPQTRASATVVFQAEGDADAAFELGAHCVRDMSQTGLQPANLRLVAGPEVVRSAGLAEPERKLLATAAVLLIGFEGQPGAASVINSQLSYLLAMAQQRGGLVVSQKLAEEVSQKQESTGERSGIAGSWGKGFMRGGYHMSAACLFPSVLVNTLETACTWASFPALHRAVLHAARTAMKRECGVQGEVTCRFTHVYPDGPAPYYTFVVLGLATTPGADSRVKMWQNIKRDVMQAIMEHGGTSTHHHAVGKLHLPQYRAERGALFGPTLSAMKAAHDSAGIMNPRLLEPSIRVPSKM</sequence>
<keyword evidence="5 7" id="KW-0274">FAD</keyword>
<dbReference type="InterPro" id="IPR036318">
    <property type="entry name" value="FAD-bd_PCMH-like_sf"/>
</dbReference>
<keyword evidence="9" id="KW-0576">Peroxisome</keyword>
<name>A0A812T8Z0_9DINO</name>
<dbReference type="Gene3D" id="3.30.465.10">
    <property type="match status" value="1"/>
</dbReference>
<dbReference type="Gene3D" id="3.30.300.330">
    <property type="match status" value="1"/>
</dbReference>
<dbReference type="InterPro" id="IPR016169">
    <property type="entry name" value="FAD-bd_PCMH_sub2"/>
</dbReference>
<comment type="catalytic activity">
    <reaction evidence="9">
        <text>a long chain fatty alcohol + a 1-acylglycerone 3-phosphate = a 1-O-alkylglycerone 3-phosphate + a long-chain fatty acid + H(+)</text>
        <dbReference type="Rhea" id="RHEA:36171"/>
        <dbReference type="ChEBI" id="CHEBI:15378"/>
        <dbReference type="ChEBI" id="CHEBI:17135"/>
        <dbReference type="ChEBI" id="CHEBI:57534"/>
        <dbReference type="ChEBI" id="CHEBI:57560"/>
        <dbReference type="ChEBI" id="CHEBI:73315"/>
        <dbReference type="EC" id="2.5.1.26"/>
    </reaction>
</comment>
<evidence type="ECO:0000256" key="3">
    <source>
        <dbReference type="ARBA" id="ARBA00012385"/>
    </source>
</evidence>
<dbReference type="SUPFAM" id="SSF55103">
    <property type="entry name" value="FAD-linked oxidases, C-terminal domain"/>
    <property type="match status" value="1"/>
</dbReference>
<keyword evidence="9" id="KW-0443">Lipid metabolism</keyword>
<dbReference type="PROSITE" id="PS51387">
    <property type="entry name" value="FAD_PCMH"/>
    <property type="match status" value="1"/>
</dbReference>
<comment type="pathway">
    <text evidence="1 9">Glycerolipid metabolism; ether lipid biosynthesis.</text>
</comment>
<evidence type="ECO:0000256" key="4">
    <source>
        <dbReference type="ARBA" id="ARBA00022630"/>
    </source>
</evidence>
<dbReference type="EMBL" id="CAJNDS010002532">
    <property type="protein sequence ID" value="CAE7514543.1"/>
    <property type="molecule type" value="Genomic_DNA"/>
</dbReference>
<dbReference type="AlphaFoldDB" id="A0A812T8Z0"/>
<comment type="similarity">
    <text evidence="2 9">Belongs to the FAD-binding oxidoreductase/transferase type 4 family.</text>
</comment>
<comment type="cofactor">
    <cofactor evidence="7 9">
        <name>FAD</name>
        <dbReference type="ChEBI" id="CHEBI:57692"/>
    </cofactor>
</comment>
<evidence type="ECO:0000256" key="2">
    <source>
        <dbReference type="ARBA" id="ARBA00008000"/>
    </source>
</evidence>
<evidence type="ECO:0000259" key="10">
    <source>
        <dbReference type="PROSITE" id="PS51387"/>
    </source>
</evidence>
<evidence type="ECO:0000256" key="9">
    <source>
        <dbReference type="RuleBase" id="RU363113"/>
    </source>
</evidence>